<dbReference type="Gene3D" id="2.60.120.200">
    <property type="match status" value="1"/>
</dbReference>
<dbReference type="CDD" id="cd08023">
    <property type="entry name" value="GH16_laminarinase_like"/>
    <property type="match status" value="1"/>
</dbReference>
<keyword evidence="3" id="KW-0378">Hydrolase</keyword>
<gene>
    <name evidence="3" type="ORF">DFQ01_10538</name>
</gene>
<name>A0A2V2Z3Z2_9BACL</name>
<dbReference type="PROSITE" id="PS51762">
    <property type="entry name" value="GH16_2"/>
    <property type="match status" value="1"/>
</dbReference>
<dbReference type="GO" id="GO:0005975">
    <property type="term" value="P:carbohydrate metabolic process"/>
    <property type="evidence" value="ECO:0007669"/>
    <property type="project" value="InterPro"/>
</dbReference>
<reference evidence="3 4" key="1">
    <citation type="submission" date="2018-05" db="EMBL/GenBank/DDBJ databases">
        <title>Genomic Encyclopedia of Type Strains, Phase III (KMG-III): the genomes of soil and plant-associated and newly described type strains.</title>
        <authorList>
            <person name="Whitman W."/>
        </authorList>
    </citation>
    <scope>NUCLEOTIDE SEQUENCE [LARGE SCALE GENOMIC DNA]</scope>
    <source>
        <strain evidence="3 4">CECT 5696</strain>
    </source>
</reference>
<proteinExistence type="inferred from homology"/>
<dbReference type="InterPro" id="IPR000757">
    <property type="entry name" value="Beta-glucanase-like"/>
</dbReference>
<dbReference type="PANTHER" id="PTHR10963">
    <property type="entry name" value="GLYCOSYL HYDROLASE-RELATED"/>
    <property type="match status" value="1"/>
</dbReference>
<organism evidence="3 4">
    <name type="scientific">Paenibacillus cellulosilyticus</name>
    <dbReference type="NCBI Taxonomy" id="375489"/>
    <lineage>
        <taxon>Bacteria</taxon>
        <taxon>Bacillati</taxon>
        <taxon>Bacillota</taxon>
        <taxon>Bacilli</taxon>
        <taxon>Bacillales</taxon>
        <taxon>Paenibacillaceae</taxon>
        <taxon>Paenibacillus</taxon>
    </lineage>
</organism>
<dbReference type="PANTHER" id="PTHR10963:SF55">
    <property type="entry name" value="GLYCOSIDE HYDROLASE FAMILY 16 PROTEIN"/>
    <property type="match status" value="1"/>
</dbReference>
<dbReference type="GO" id="GO:0004553">
    <property type="term" value="F:hydrolase activity, hydrolyzing O-glycosyl compounds"/>
    <property type="evidence" value="ECO:0007669"/>
    <property type="project" value="InterPro"/>
</dbReference>
<accession>A0A2V2Z3Z2</accession>
<dbReference type="RefSeq" id="WP_174812916.1">
    <property type="nucleotide sequence ID" value="NZ_CP054613.1"/>
</dbReference>
<dbReference type="InterPro" id="IPR013320">
    <property type="entry name" value="ConA-like_dom_sf"/>
</dbReference>
<feature type="domain" description="GH16" evidence="2">
    <location>
        <begin position="4"/>
        <end position="249"/>
    </location>
</feature>
<dbReference type="EMBL" id="QGTQ01000005">
    <property type="protein sequence ID" value="PWW05055.1"/>
    <property type="molecule type" value="Genomic_DNA"/>
</dbReference>
<comment type="caution">
    <text evidence="3">The sequence shown here is derived from an EMBL/GenBank/DDBJ whole genome shotgun (WGS) entry which is preliminary data.</text>
</comment>
<dbReference type="AlphaFoldDB" id="A0A2V2Z3Z2"/>
<evidence type="ECO:0000256" key="1">
    <source>
        <dbReference type="ARBA" id="ARBA00006865"/>
    </source>
</evidence>
<comment type="similarity">
    <text evidence="1">Belongs to the glycosyl hydrolase 16 family.</text>
</comment>
<dbReference type="SUPFAM" id="SSF49899">
    <property type="entry name" value="Concanavalin A-like lectins/glucanases"/>
    <property type="match status" value="1"/>
</dbReference>
<evidence type="ECO:0000259" key="2">
    <source>
        <dbReference type="PROSITE" id="PS51762"/>
    </source>
</evidence>
<dbReference type="Pfam" id="PF00722">
    <property type="entry name" value="Glyco_hydro_16"/>
    <property type="match status" value="1"/>
</dbReference>
<keyword evidence="4" id="KW-1185">Reference proteome</keyword>
<sequence length="249" mass="28411">MNKLIWHQNFLSSGADLKQWNIRQGNDLVDDNGNFITTGWGNNEQQFYTDSANNLYIDDQGLHLCAHREIVESGDRRFVYTSAKIDTKNHMSFCYGKLIVRAKLPTGAGIWPGIWMMPQDSVYGSWPASGEIDIMEAKGRLPDRVYGTLHHGTDMGPNKITDEFHYAFEQGGSIDAFHDYGLEWDENSMRWTVDGHCFAERRLQPGVTPFDQRFFLILNLAVGGWFDDVPIDEHALPAVMTITGIWLYQ</sequence>
<dbReference type="InterPro" id="IPR050546">
    <property type="entry name" value="Glycosyl_Hydrlase_16"/>
</dbReference>
<evidence type="ECO:0000313" key="3">
    <source>
        <dbReference type="EMBL" id="PWW05055.1"/>
    </source>
</evidence>
<evidence type="ECO:0000313" key="4">
    <source>
        <dbReference type="Proteomes" id="UP000246635"/>
    </source>
</evidence>
<protein>
    <submittedName>
        <fullName evidence="3">Glycosyl hydrolase family 16</fullName>
    </submittedName>
</protein>
<dbReference type="Proteomes" id="UP000246635">
    <property type="component" value="Unassembled WGS sequence"/>
</dbReference>